<dbReference type="EMBL" id="QEAP01000077">
    <property type="protein sequence ID" value="TPX75549.1"/>
    <property type="molecule type" value="Genomic_DNA"/>
</dbReference>
<dbReference type="InterPro" id="IPR056884">
    <property type="entry name" value="NPHP3-like_N"/>
</dbReference>
<dbReference type="InterPro" id="IPR002110">
    <property type="entry name" value="Ankyrin_rpt"/>
</dbReference>
<evidence type="ECO:0000313" key="6">
    <source>
        <dbReference type="EMBL" id="TPX75549.1"/>
    </source>
</evidence>
<evidence type="ECO:0000313" key="7">
    <source>
        <dbReference type="Proteomes" id="UP000320333"/>
    </source>
</evidence>
<keyword evidence="1" id="KW-0677">Repeat</keyword>
<dbReference type="Gene3D" id="3.40.50.300">
    <property type="entry name" value="P-loop containing nucleotide triphosphate hydrolases"/>
    <property type="match status" value="1"/>
</dbReference>
<dbReference type="PROSITE" id="PS50297">
    <property type="entry name" value="ANK_REP_REGION"/>
    <property type="match status" value="3"/>
</dbReference>
<dbReference type="Pfam" id="PF12796">
    <property type="entry name" value="Ank_2"/>
    <property type="match status" value="1"/>
</dbReference>
<reference evidence="6 7" key="1">
    <citation type="journal article" date="2019" name="Sci. Rep.">
        <title>Comparative genomics of chytrid fungi reveal insights into the obligate biotrophic and pathogenic lifestyle of Synchytrium endobioticum.</title>
        <authorList>
            <person name="van de Vossenberg B.T.L.H."/>
            <person name="Warris S."/>
            <person name="Nguyen H.D.T."/>
            <person name="van Gent-Pelzer M.P.E."/>
            <person name="Joly D.L."/>
            <person name="van de Geest H.C."/>
            <person name="Bonants P.J.M."/>
            <person name="Smith D.S."/>
            <person name="Levesque C.A."/>
            <person name="van der Lee T.A.J."/>
        </authorList>
    </citation>
    <scope>NUCLEOTIDE SEQUENCE [LARGE SCALE GENOMIC DNA]</scope>
    <source>
        <strain evidence="6 7">CBS 675.73</strain>
    </source>
</reference>
<feature type="repeat" description="ANK" evidence="3">
    <location>
        <begin position="935"/>
        <end position="967"/>
    </location>
</feature>
<dbReference type="InterPro" id="IPR027417">
    <property type="entry name" value="P-loop_NTPase"/>
</dbReference>
<dbReference type="Pfam" id="PF13637">
    <property type="entry name" value="Ank_4"/>
    <property type="match status" value="1"/>
</dbReference>
<dbReference type="STRING" id="246404.A0A507FGQ0"/>
<keyword evidence="2 3" id="KW-0040">ANK repeat</keyword>
<accession>A0A507FGQ0</accession>
<dbReference type="SUPFAM" id="SSF52540">
    <property type="entry name" value="P-loop containing nucleoside triphosphate hydrolases"/>
    <property type="match status" value="1"/>
</dbReference>
<dbReference type="Proteomes" id="UP000320333">
    <property type="component" value="Unassembled WGS sequence"/>
</dbReference>
<evidence type="ECO:0000256" key="3">
    <source>
        <dbReference type="PROSITE-ProRule" id="PRU00023"/>
    </source>
</evidence>
<sequence length="1371" mass="153023">MDFDRKFICGLCNKTLNGLNTITKHQAGATGRSACIDNHALNWRCLDDQNRGLPRGSADNLYIRCAYPHCNTDIGCMKTLRMHYTSVHGSTAYRNSKTAISKAKADVKAAVSSPFTHQPEPRNTSSSSLDALTFEFHASNSDYSFLNEMQSSVGTSHLHMSGGEKSLKRASPANISSTDYFSPDMLFKKPNLAASAMTDFDFTEMLATPQTHTPPIQNSHSNNIPSPSFPSPSASTPPIRLEHTVSAITPALTKLKDLLDKNLLKNLDMTTPIQNALKQAENDTQPRKWLLDKVGSWFNGTNSFFETPTPVFCVVGGTGTGKTVVVAALLDEYKDGNDFAGSPSFFFQHDEPERNTAEAFIRAIAYQLAKSDSGVQDRIYKTFQEQPGCIIHGPIKVLLHELIIKPLRSRVSEKPILICIDALDECTDPASRQELVDHLRTLKWTLHPLVKLFITMRPDSVLMDAFSFGEDEDSGFSSQQSICTRIDLDKSANCNDLITFAKSHMTKRWTRCKLRPETRNEIAEGLAHAADGLFIWLAVAFREIEKGFSGTWEHQAREIIANGGLMHKNGHNHLAQLYLETLARVPELQDKDVLEGFSGVVGTLVCLRRPVTVDVLEELAAVEGGSGMAGHVLPMVAPLLNPVKEKEGITFVHKSVRDFLTSPDAGKFLVNSSECHKTIAKNCLRLLLATSLGRGMSDATLADVFRGIIPPTKAFNIASSMQAETQYAFMHWMDHVTDSFDFEDISFGKFRSRFGVPALLASYKKSHERLIEKLLDCEGGAKLLLKTESVLYPQPKQAQQQQQQPPSPPTKYLKLPPLFEAAGHGRASVVKILLKAGADPDCMGVAARNFVPLHFAAQNASLQDESEEQEQEDGFTKVVRLLMDAKADPCKLDNFGLSALHYAAMNGRADILLALLSNTSVKPCEKGFVNLPNVDGLTALHFAVQKGHSSVIRVLIDYGASCDAVDGHGWTPLFYAALAGRTEAAMMLLECGASVDLLDRDGWTPLHWAAENTHQDMMHLLLGRMGRDLVDGLSREWCSITCYGCWDNLETRAASKLKAGSDRYIALDRDKQYKKCLHELTVEFDASPEEVEKHKADNQPTTGNLVNLFRRTFDVEEALKDKAQTLIRNKEWSSKVFQDVSYSLVLRVLRNGGFIHLRTQADFDAIRKPLTKAEHADHLKWIKANTHRGFQTGAKLILLTEAGLNMLSIDHSDSTKKIDEIGQTIVADSWGFNRLSNWLSERATDRLLWEILAGDYADGDAAFRWRNGGGEPGRLSEAWEDAIEKKWDAMSVEEQTRMYYEKDRGMLIGESLQDIRVWTLPEFRRFSRLRHLYLEPNMLLYMEKESRLQLVHHIRRQNLMPQLLQISLLIS</sequence>
<dbReference type="Gene3D" id="1.25.40.20">
    <property type="entry name" value="Ankyrin repeat-containing domain"/>
    <property type="match status" value="2"/>
</dbReference>
<dbReference type="PROSITE" id="PS50088">
    <property type="entry name" value="ANK_REPEAT"/>
    <property type="match status" value="3"/>
</dbReference>
<protein>
    <recommendedName>
        <fullName evidence="5">Nephrocystin 3-like N-terminal domain-containing protein</fullName>
    </recommendedName>
</protein>
<gene>
    <name evidence="6" type="ORF">CcCBS67573_g03189</name>
</gene>
<feature type="region of interest" description="Disordered" evidence="4">
    <location>
        <begin position="209"/>
        <end position="237"/>
    </location>
</feature>
<dbReference type="Pfam" id="PF00023">
    <property type="entry name" value="Ank"/>
    <property type="match status" value="1"/>
</dbReference>
<evidence type="ECO:0000256" key="1">
    <source>
        <dbReference type="ARBA" id="ARBA00022737"/>
    </source>
</evidence>
<dbReference type="PANTHER" id="PTHR24198">
    <property type="entry name" value="ANKYRIN REPEAT AND PROTEIN KINASE DOMAIN-CONTAINING PROTEIN"/>
    <property type="match status" value="1"/>
</dbReference>
<evidence type="ECO:0000256" key="4">
    <source>
        <dbReference type="SAM" id="MobiDB-lite"/>
    </source>
</evidence>
<organism evidence="6 7">
    <name type="scientific">Chytriomyces confervae</name>
    <dbReference type="NCBI Taxonomy" id="246404"/>
    <lineage>
        <taxon>Eukaryota</taxon>
        <taxon>Fungi</taxon>
        <taxon>Fungi incertae sedis</taxon>
        <taxon>Chytridiomycota</taxon>
        <taxon>Chytridiomycota incertae sedis</taxon>
        <taxon>Chytridiomycetes</taxon>
        <taxon>Chytridiales</taxon>
        <taxon>Chytriomycetaceae</taxon>
        <taxon>Chytriomyces</taxon>
    </lineage>
</organism>
<proteinExistence type="predicted"/>
<feature type="repeat" description="ANK" evidence="3">
    <location>
        <begin position="1001"/>
        <end position="1022"/>
    </location>
</feature>
<comment type="caution">
    <text evidence="6">The sequence shown here is derived from an EMBL/GenBank/DDBJ whole genome shotgun (WGS) entry which is preliminary data.</text>
</comment>
<dbReference type="InterPro" id="IPR036770">
    <property type="entry name" value="Ankyrin_rpt-contain_sf"/>
</dbReference>
<dbReference type="Pfam" id="PF24883">
    <property type="entry name" value="NPHP3_N"/>
    <property type="match status" value="1"/>
</dbReference>
<dbReference type="PANTHER" id="PTHR24198:SF165">
    <property type="entry name" value="ANKYRIN REPEAT-CONTAINING PROTEIN-RELATED"/>
    <property type="match status" value="1"/>
</dbReference>
<dbReference type="OrthoDB" id="2156927at2759"/>
<evidence type="ECO:0000256" key="2">
    <source>
        <dbReference type="ARBA" id="ARBA00023043"/>
    </source>
</evidence>
<feature type="domain" description="Nephrocystin 3-like N-terminal" evidence="5">
    <location>
        <begin position="295"/>
        <end position="457"/>
    </location>
</feature>
<evidence type="ECO:0000259" key="5">
    <source>
        <dbReference type="Pfam" id="PF24883"/>
    </source>
</evidence>
<feature type="compositionally biased region" description="Low complexity" evidence="4">
    <location>
        <begin position="214"/>
        <end position="237"/>
    </location>
</feature>
<keyword evidence="7" id="KW-1185">Reference proteome</keyword>
<feature type="repeat" description="ANK" evidence="3">
    <location>
        <begin position="968"/>
        <end position="1000"/>
    </location>
</feature>
<dbReference type="SMART" id="SM00248">
    <property type="entry name" value="ANK"/>
    <property type="match status" value="6"/>
</dbReference>
<dbReference type="SUPFAM" id="SSF48403">
    <property type="entry name" value="Ankyrin repeat"/>
    <property type="match status" value="1"/>
</dbReference>
<name>A0A507FGQ0_9FUNG</name>